<name>A0A8J3ZM78_9ACTN</name>
<dbReference type="Pfam" id="PF13560">
    <property type="entry name" value="HTH_31"/>
    <property type="match status" value="1"/>
</dbReference>
<accession>A0A8J3ZM78</accession>
<organism evidence="2 3">
    <name type="scientific">Virgisporangium ochraceum</name>
    <dbReference type="NCBI Taxonomy" id="65505"/>
    <lineage>
        <taxon>Bacteria</taxon>
        <taxon>Bacillati</taxon>
        <taxon>Actinomycetota</taxon>
        <taxon>Actinomycetes</taxon>
        <taxon>Micromonosporales</taxon>
        <taxon>Micromonosporaceae</taxon>
        <taxon>Virgisporangium</taxon>
    </lineage>
</organism>
<dbReference type="AlphaFoldDB" id="A0A8J3ZM78"/>
<gene>
    <name evidence="2" type="ORF">Voc01_018060</name>
</gene>
<evidence type="ECO:0000259" key="1">
    <source>
        <dbReference type="PROSITE" id="PS50943"/>
    </source>
</evidence>
<protein>
    <submittedName>
        <fullName evidence="2">Transcriptional regulator</fullName>
    </submittedName>
</protein>
<dbReference type="InterPro" id="IPR001387">
    <property type="entry name" value="Cro/C1-type_HTH"/>
</dbReference>
<comment type="caution">
    <text evidence="2">The sequence shown here is derived from an EMBL/GenBank/DDBJ whole genome shotgun (WGS) entry which is preliminary data.</text>
</comment>
<dbReference type="InterPro" id="IPR010982">
    <property type="entry name" value="Lambda_DNA-bd_dom_sf"/>
</dbReference>
<dbReference type="EMBL" id="BOPH01000021">
    <property type="protein sequence ID" value="GIJ66889.1"/>
    <property type="molecule type" value="Genomic_DNA"/>
</dbReference>
<proteinExistence type="predicted"/>
<dbReference type="SUPFAM" id="SSF47413">
    <property type="entry name" value="lambda repressor-like DNA-binding domains"/>
    <property type="match status" value="1"/>
</dbReference>
<dbReference type="RefSeq" id="WP_203926852.1">
    <property type="nucleotide sequence ID" value="NZ_BOPH01000021.1"/>
</dbReference>
<feature type="domain" description="HTH cro/C1-type" evidence="1">
    <location>
        <begin position="22"/>
        <end position="76"/>
    </location>
</feature>
<dbReference type="SMART" id="SM00530">
    <property type="entry name" value="HTH_XRE"/>
    <property type="match status" value="1"/>
</dbReference>
<reference evidence="2" key="1">
    <citation type="submission" date="2021-01" db="EMBL/GenBank/DDBJ databases">
        <title>Whole genome shotgun sequence of Virgisporangium ochraceum NBRC 16418.</title>
        <authorList>
            <person name="Komaki H."/>
            <person name="Tamura T."/>
        </authorList>
    </citation>
    <scope>NUCLEOTIDE SEQUENCE</scope>
    <source>
        <strain evidence="2">NBRC 16418</strain>
    </source>
</reference>
<sequence length="293" mass="32861">MIENADRGPLDPHVRTVLGRQLADRRKLAGLTGSEVARRVRMSQSRISRIENGLAPVTVDELASVAVALGLSHAEFDRLLAPVVQGGDAWTRKRLSADDLAERQAEILHIEATTKHLRVFTPSAVAGLLQTSEYARALLATLHELHPGDGGDDVVLRSVSARLERQHVLADDERRFHFVMQEAALESRLCPPTQMLAQIQRIRDVLERRANVTLAVLLHGSQWPQAAANFTVYDDSHVLIDLPHSSMLLNSPDDVVLYRRLFDTLEEHATRDVGPILDRYVDMYYDLARPRRD</sequence>
<dbReference type="GO" id="GO:0003677">
    <property type="term" value="F:DNA binding"/>
    <property type="evidence" value="ECO:0007669"/>
    <property type="project" value="InterPro"/>
</dbReference>
<dbReference type="CDD" id="cd00093">
    <property type="entry name" value="HTH_XRE"/>
    <property type="match status" value="1"/>
</dbReference>
<dbReference type="Proteomes" id="UP000635606">
    <property type="component" value="Unassembled WGS sequence"/>
</dbReference>
<evidence type="ECO:0000313" key="2">
    <source>
        <dbReference type="EMBL" id="GIJ66889.1"/>
    </source>
</evidence>
<dbReference type="Gene3D" id="1.10.260.40">
    <property type="entry name" value="lambda repressor-like DNA-binding domains"/>
    <property type="match status" value="1"/>
</dbReference>
<dbReference type="InterPro" id="IPR043917">
    <property type="entry name" value="DUF5753"/>
</dbReference>
<dbReference type="PROSITE" id="PS50943">
    <property type="entry name" value="HTH_CROC1"/>
    <property type="match status" value="1"/>
</dbReference>
<evidence type="ECO:0000313" key="3">
    <source>
        <dbReference type="Proteomes" id="UP000635606"/>
    </source>
</evidence>
<dbReference type="Pfam" id="PF19054">
    <property type="entry name" value="DUF5753"/>
    <property type="match status" value="1"/>
</dbReference>
<keyword evidence="3" id="KW-1185">Reference proteome</keyword>